<keyword evidence="3" id="KW-1185">Reference proteome</keyword>
<evidence type="ECO:0000313" key="2">
    <source>
        <dbReference type="EMBL" id="CZR56409.1"/>
    </source>
</evidence>
<evidence type="ECO:0000256" key="1">
    <source>
        <dbReference type="SAM" id="Phobius"/>
    </source>
</evidence>
<feature type="transmembrane region" description="Helical" evidence="1">
    <location>
        <begin position="547"/>
        <end position="572"/>
    </location>
</feature>
<keyword evidence="1" id="KW-0472">Membrane</keyword>
<protein>
    <recommendedName>
        <fullName evidence="4">Cytochrome b561 domain-containing protein</fullName>
    </recommendedName>
</protein>
<feature type="transmembrane region" description="Helical" evidence="1">
    <location>
        <begin position="670"/>
        <end position="692"/>
    </location>
</feature>
<dbReference type="Proteomes" id="UP000184330">
    <property type="component" value="Unassembled WGS sequence"/>
</dbReference>
<proteinExistence type="predicted"/>
<organism evidence="2 3">
    <name type="scientific">Phialocephala subalpina</name>
    <dbReference type="NCBI Taxonomy" id="576137"/>
    <lineage>
        <taxon>Eukaryota</taxon>
        <taxon>Fungi</taxon>
        <taxon>Dikarya</taxon>
        <taxon>Ascomycota</taxon>
        <taxon>Pezizomycotina</taxon>
        <taxon>Leotiomycetes</taxon>
        <taxon>Helotiales</taxon>
        <taxon>Mollisiaceae</taxon>
        <taxon>Phialocephala</taxon>
        <taxon>Phialocephala fortinii species complex</taxon>
    </lineage>
</organism>
<evidence type="ECO:0000313" key="3">
    <source>
        <dbReference type="Proteomes" id="UP000184330"/>
    </source>
</evidence>
<feature type="transmembrane region" description="Helical" evidence="1">
    <location>
        <begin position="598"/>
        <end position="618"/>
    </location>
</feature>
<accession>A0A1L7WUH2</accession>
<dbReference type="EMBL" id="FJOG01000008">
    <property type="protein sequence ID" value="CZR56409.1"/>
    <property type="molecule type" value="Genomic_DNA"/>
</dbReference>
<feature type="transmembrane region" description="Helical" evidence="1">
    <location>
        <begin position="12"/>
        <end position="34"/>
    </location>
</feature>
<name>A0A1L7WUH2_9HELO</name>
<feature type="transmembrane region" description="Helical" evidence="1">
    <location>
        <begin position="630"/>
        <end position="649"/>
    </location>
</feature>
<keyword evidence="1" id="KW-0812">Transmembrane</keyword>
<dbReference type="OrthoDB" id="5148443at2759"/>
<evidence type="ECO:0008006" key="4">
    <source>
        <dbReference type="Google" id="ProtNLM"/>
    </source>
</evidence>
<feature type="transmembrane region" description="Helical" evidence="1">
    <location>
        <begin position="704"/>
        <end position="729"/>
    </location>
</feature>
<sequence>MGSHMVLSRRQQWSYLAIILITSVFGGILSHNFISILSPHDQSSNWIQQPSKHLEARDIDALLERGLGDLLSNLGQGALSSVESGVSSLLPNTSTILSSLVSLVGGGNGSSILDSLAEPAGYLGTGLANGALTGLNMSVANTTAPSGVDGIAQNLGSGLTSAVFSSSSIKSLLQFNGSSLGSSGTVGEAVLALAQGLGGGAASGLKLTTTTSKAVTNETPAYNTSGINGVAGNFGQGLSQSLLSAVQLPSLDSLMSMGGSMFGGNSSLNIAAIGAGLGTGIGQGAAIGLGLQQDTVSTSTSQDPAVLVQDFSKGLVSSFLQNGTVTKLTDSLSSTTGNSSTLGGLSLSNIDVAKVAEGLAVGLISGAGSTITTLQVIGADTTSFNDSVGGAATGFGRGLGAEGAKLVEQLIGGPNANASITKRSLSADEKSISLRRRDTATTVNATDLASVIASLNASTINPLLQTGIDDLTCTGVGGLAGVFLGLVQSKTVDLNTLTSKASTSSTNTSLNLPDQVFIIKSGGNTYSLNPARGIMTVMINGMGIIKFIGVAAAHIIFAIIAYFVAIPLLLLLHSTQKITLLVNRRDPASQPPSKWETYIAYSILPLALLAFGLGIGFRASGAHFTSAHEILGLIVFLQTLIAAGTTVFLKRQPQEMAAAKNLKLAHYINIGLMLFLSLLTLLFGFTDLSAVALCVTNSLIPTALWIALGWLLLSPLMLAVGLQGLLLLLERMRGLGGGVRKEDIVMRKGGEVNSLEMSNEKGSYLNV</sequence>
<dbReference type="AlphaFoldDB" id="A0A1L7WUH2"/>
<keyword evidence="1" id="KW-1133">Transmembrane helix</keyword>
<gene>
    <name evidence="2" type="ORF">PAC_06297</name>
</gene>
<reference evidence="2 3" key="1">
    <citation type="submission" date="2016-03" db="EMBL/GenBank/DDBJ databases">
        <authorList>
            <person name="Ploux O."/>
        </authorList>
    </citation>
    <scope>NUCLEOTIDE SEQUENCE [LARGE SCALE GENOMIC DNA]</scope>
    <source>
        <strain evidence="2 3">UAMH 11012</strain>
    </source>
</reference>